<dbReference type="Pfam" id="PF03446">
    <property type="entry name" value="NAD_binding_2"/>
    <property type="match status" value="1"/>
</dbReference>
<feature type="active site" evidence="4">
    <location>
        <position position="170"/>
    </location>
</feature>
<keyword evidence="8" id="KW-1185">Reference proteome</keyword>
<dbReference type="InterPro" id="IPR006398">
    <property type="entry name" value="Tartro_sem_red"/>
</dbReference>
<evidence type="ECO:0000256" key="4">
    <source>
        <dbReference type="PIRSR" id="PIRSR000103-1"/>
    </source>
</evidence>
<evidence type="ECO:0000256" key="1">
    <source>
        <dbReference type="ARBA" id="ARBA00009080"/>
    </source>
</evidence>
<dbReference type="InterPro" id="IPR013328">
    <property type="entry name" value="6PGD_dom2"/>
</dbReference>
<evidence type="ECO:0000313" key="7">
    <source>
        <dbReference type="EMBL" id="KFI39658.1"/>
    </source>
</evidence>
<proteinExistence type="inferred from homology"/>
<protein>
    <submittedName>
        <fullName evidence="7">Tartronate semialdehyde reductase</fullName>
        <ecNumber evidence="7">1.1.1.60</ecNumber>
    </submittedName>
</protein>
<dbReference type="PROSITE" id="PS00895">
    <property type="entry name" value="3_HYDROXYISOBUT_DH"/>
    <property type="match status" value="1"/>
</dbReference>
<dbReference type="SUPFAM" id="SSF51735">
    <property type="entry name" value="NAD(P)-binding Rossmann-fold domains"/>
    <property type="match status" value="1"/>
</dbReference>
<dbReference type="EMBL" id="JGYK01000001">
    <property type="protein sequence ID" value="KFI39658.1"/>
    <property type="molecule type" value="Genomic_DNA"/>
</dbReference>
<dbReference type="Gene3D" id="3.40.50.720">
    <property type="entry name" value="NAD(P)-binding Rossmann-like Domain"/>
    <property type="match status" value="1"/>
</dbReference>
<reference evidence="7 8" key="1">
    <citation type="submission" date="2014-03" db="EMBL/GenBank/DDBJ databases">
        <title>Genomics of Bifidobacteria.</title>
        <authorList>
            <person name="Ventura M."/>
            <person name="Milani C."/>
            <person name="Lugli G.A."/>
        </authorList>
    </citation>
    <scope>NUCLEOTIDE SEQUENCE [LARGE SCALE GENOMIC DNA]</scope>
    <source>
        <strain evidence="7 8">DSM 22766</strain>
    </source>
</reference>
<accession>A0A086YZF8</accession>
<dbReference type="Gene3D" id="1.10.1040.10">
    <property type="entry name" value="N-(1-d-carboxylethyl)-l-norvaline Dehydrogenase, domain 2"/>
    <property type="match status" value="1"/>
</dbReference>
<dbReference type="PANTHER" id="PTHR43060">
    <property type="entry name" value="3-HYDROXYISOBUTYRATE DEHYDROGENASE-LIKE 1, MITOCHONDRIAL-RELATED"/>
    <property type="match status" value="1"/>
</dbReference>
<evidence type="ECO:0000259" key="6">
    <source>
        <dbReference type="Pfam" id="PF14833"/>
    </source>
</evidence>
<dbReference type="InterPro" id="IPR036291">
    <property type="entry name" value="NAD(P)-bd_dom_sf"/>
</dbReference>
<comment type="similarity">
    <text evidence="1">Belongs to the HIBADH-related family.</text>
</comment>
<feature type="domain" description="3-hydroxyisobutyrate dehydrogenase-like NAD-binding" evidence="6">
    <location>
        <begin position="164"/>
        <end position="283"/>
    </location>
</feature>
<dbReference type="AlphaFoldDB" id="A0A086YZF8"/>
<dbReference type="Proteomes" id="UP000029015">
    <property type="component" value="Unassembled WGS sequence"/>
</dbReference>
<dbReference type="NCBIfam" id="TIGR01505">
    <property type="entry name" value="tartro_sem_red"/>
    <property type="match status" value="1"/>
</dbReference>
<dbReference type="GO" id="GO:0008679">
    <property type="term" value="F:2-hydroxy-3-oxopropionate reductase activity"/>
    <property type="evidence" value="ECO:0007669"/>
    <property type="project" value="UniProtKB-EC"/>
</dbReference>
<keyword evidence="2 7" id="KW-0560">Oxidoreductase</keyword>
<dbReference type="RefSeq" id="WP_033503913.1">
    <property type="nucleotide sequence ID" value="NZ_CP011786.1"/>
</dbReference>
<dbReference type="GO" id="GO:0050661">
    <property type="term" value="F:NADP binding"/>
    <property type="evidence" value="ECO:0007669"/>
    <property type="project" value="InterPro"/>
</dbReference>
<dbReference type="GO" id="GO:0051287">
    <property type="term" value="F:NAD binding"/>
    <property type="evidence" value="ECO:0007669"/>
    <property type="project" value="InterPro"/>
</dbReference>
<comment type="caution">
    <text evidence="7">The sequence shown here is derived from an EMBL/GenBank/DDBJ whole genome shotgun (WGS) entry which is preliminary data.</text>
</comment>
<dbReference type="InterPro" id="IPR008927">
    <property type="entry name" value="6-PGluconate_DH-like_C_sf"/>
</dbReference>
<dbReference type="InterPro" id="IPR015815">
    <property type="entry name" value="HIBADH-related"/>
</dbReference>
<dbReference type="KEGG" id="bact:AB656_00410"/>
<keyword evidence="3" id="KW-0520">NAD</keyword>
<dbReference type="NCBIfam" id="NF008592">
    <property type="entry name" value="PRK11559.1"/>
    <property type="match status" value="1"/>
</dbReference>
<feature type="domain" description="6-phosphogluconate dehydrogenase NADP-binding" evidence="5">
    <location>
        <begin position="2"/>
        <end position="161"/>
    </location>
</feature>
<dbReference type="PANTHER" id="PTHR43060:SF3">
    <property type="entry name" value="2-HYDROXY-3-OXOPROPIONATE REDUCTASE"/>
    <property type="match status" value="1"/>
</dbReference>
<dbReference type="InterPro" id="IPR006115">
    <property type="entry name" value="6PGDH_NADP-bd"/>
</dbReference>
<dbReference type="EC" id="1.1.1.60" evidence="7"/>
<dbReference type="SUPFAM" id="SSF48179">
    <property type="entry name" value="6-phosphogluconate dehydrogenase C-terminal domain-like"/>
    <property type="match status" value="1"/>
</dbReference>
<gene>
    <name evidence="7" type="ORF">BACT_0358</name>
</gene>
<evidence type="ECO:0000256" key="2">
    <source>
        <dbReference type="ARBA" id="ARBA00023002"/>
    </source>
</evidence>
<dbReference type="STRING" id="1437605.AB656_00410"/>
<dbReference type="Pfam" id="PF14833">
    <property type="entry name" value="NAD_binding_11"/>
    <property type="match status" value="1"/>
</dbReference>
<evidence type="ECO:0000259" key="5">
    <source>
        <dbReference type="Pfam" id="PF03446"/>
    </source>
</evidence>
<dbReference type="GO" id="GO:0016054">
    <property type="term" value="P:organic acid catabolic process"/>
    <property type="evidence" value="ECO:0007669"/>
    <property type="project" value="UniProtKB-ARBA"/>
</dbReference>
<sequence>MKVGFVGLGIMGKPMAINVLKNGYEVVAYDRNEAGISAIVEAGGQAGANGKDVAERTDVVITMLPNSPNVESALFDEGGIAEGLSEGKAVIDMSSIAPLASRDFAKRLAEKGVDFMDAPVSGGEPKAVDGTIAVMVGGEQAVFDKYESLLKTMASTVTLVGGVGAGNITKLANQMIVAINIAGISEAYCLAKKAGVSPENVYKAIRTGLAGSVVMDQKSQKIFDGDFNPGFRIELHIKDLQNVMDTAHSVNVSSPFSALAMEIMQSLKAHGHEKEDHSAVAEWYEMVNDIKLQED</sequence>
<evidence type="ECO:0000256" key="3">
    <source>
        <dbReference type="ARBA" id="ARBA00023027"/>
    </source>
</evidence>
<dbReference type="InterPro" id="IPR029154">
    <property type="entry name" value="HIBADH-like_NADP-bd"/>
</dbReference>
<dbReference type="OrthoDB" id="3185659at2"/>
<dbReference type="InterPro" id="IPR002204">
    <property type="entry name" value="3-OH-isobutyrate_DH-rel_CS"/>
</dbReference>
<dbReference type="eggNOG" id="COG2084">
    <property type="taxonomic scope" value="Bacteria"/>
</dbReference>
<dbReference type="GO" id="GO:0046487">
    <property type="term" value="P:glyoxylate metabolic process"/>
    <property type="evidence" value="ECO:0007669"/>
    <property type="project" value="InterPro"/>
</dbReference>
<dbReference type="PIRSF" id="PIRSF000103">
    <property type="entry name" value="HIBADH"/>
    <property type="match status" value="1"/>
</dbReference>
<organism evidence="7 8">
    <name type="scientific">Bifidobacterium actinocoloniiforme DSM 22766</name>
    <dbReference type="NCBI Taxonomy" id="1437605"/>
    <lineage>
        <taxon>Bacteria</taxon>
        <taxon>Bacillati</taxon>
        <taxon>Actinomycetota</taxon>
        <taxon>Actinomycetes</taxon>
        <taxon>Bifidobacteriales</taxon>
        <taxon>Bifidobacteriaceae</taxon>
        <taxon>Bifidobacterium</taxon>
    </lineage>
</organism>
<evidence type="ECO:0000313" key="8">
    <source>
        <dbReference type="Proteomes" id="UP000029015"/>
    </source>
</evidence>
<name>A0A086YZF8_9BIFI</name>
<dbReference type="PATRIC" id="fig|1437605.7.peg.80"/>